<geneLocation type="plasmid" evidence="4 5">
    <name>pBMB0231</name>
</geneLocation>
<evidence type="ECO:0000256" key="2">
    <source>
        <dbReference type="SAM" id="MobiDB-lite"/>
    </source>
</evidence>
<proteinExistence type="inferred from homology"/>
<feature type="compositionally biased region" description="Basic and acidic residues" evidence="2">
    <location>
        <begin position="1"/>
        <end position="40"/>
    </location>
</feature>
<dbReference type="EMBL" id="CP005938">
    <property type="protein sequence ID" value="AHA75469.1"/>
    <property type="molecule type" value="Genomic_DNA"/>
</dbReference>
<gene>
    <name evidence="4" type="ORF">YBT1518_33921</name>
</gene>
<dbReference type="Proteomes" id="UP000018566">
    <property type="component" value="Plasmid pBMB0231"/>
</dbReference>
<dbReference type="InterPro" id="IPR036629">
    <property type="entry name" value="YjbJ_sf"/>
</dbReference>
<name>A0A9W3PJJ0_BACTU</name>
<dbReference type="InterPro" id="IPR008462">
    <property type="entry name" value="CsbD"/>
</dbReference>
<dbReference type="Pfam" id="PF05532">
    <property type="entry name" value="CsbD"/>
    <property type="match status" value="1"/>
</dbReference>
<feature type="domain" description="CsbD-like" evidence="3">
    <location>
        <begin position="11"/>
        <end position="59"/>
    </location>
</feature>
<feature type="compositionally biased region" description="Basic and acidic residues" evidence="2">
    <location>
        <begin position="58"/>
        <end position="68"/>
    </location>
</feature>
<comment type="similarity">
    <text evidence="1">Belongs to the UPF0337 (CsbD) family.</text>
</comment>
<accession>A0A9W3PJJ0</accession>
<evidence type="ECO:0000313" key="4">
    <source>
        <dbReference type="EMBL" id="AHA75469.1"/>
    </source>
</evidence>
<dbReference type="KEGG" id="bthu:YBT1518_33921"/>
<sequence>MTKSDSGRKEKSEGTLDNVKGKVKEKVGEWTDNPKLEAKGIWEQTKGSVKKGVGQVKEAWHEKEKNKQ</sequence>
<dbReference type="AlphaFoldDB" id="A0A9W3PJJ0"/>
<evidence type="ECO:0000313" key="5">
    <source>
        <dbReference type="Proteomes" id="UP000018566"/>
    </source>
</evidence>
<evidence type="ECO:0000256" key="1">
    <source>
        <dbReference type="ARBA" id="ARBA00009129"/>
    </source>
</evidence>
<keyword evidence="4" id="KW-0614">Plasmid</keyword>
<organism evidence="4 5">
    <name type="scientific">Bacillus thuringiensis YBT-1518</name>
    <dbReference type="NCBI Taxonomy" id="529122"/>
    <lineage>
        <taxon>Bacteria</taxon>
        <taxon>Bacillati</taxon>
        <taxon>Bacillota</taxon>
        <taxon>Bacilli</taxon>
        <taxon>Bacillales</taxon>
        <taxon>Bacillaceae</taxon>
        <taxon>Bacillus</taxon>
        <taxon>Bacillus cereus group</taxon>
    </lineage>
</organism>
<reference evidence="4 5" key="1">
    <citation type="submission" date="2013-05" db="EMBL/GenBank/DDBJ databases">
        <title>Complete genome sequence of Bacillus thuringiensis YBT-1518, a typical strain with high toxicity to nematode.</title>
        <authorList>
            <person name="Wang P."/>
            <person name="Zhang C."/>
            <person name="Guo M."/>
            <person name="Guo S."/>
            <person name="Zhu Y."/>
            <person name="Zheng J."/>
            <person name="Zhu L."/>
            <person name="Ruan L."/>
            <person name="Peng D."/>
            <person name="Sun M."/>
        </authorList>
    </citation>
    <scope>NUCLEOTIDE SEQUENCE [LARGE SCALE GENOMIC DNA]</scope>
    <source>
        <strain evidence="4 5">YBT-1518</strain>
        <plasmid evidence="4 5">pBMB0231</plasmid>
    </source>
</reference>
<dbReference type="RefSeq" id="WP_000167282.1">
    <property type="nucleotide sequence ID" value="NC_022876.1"/>
</dbReference>
<protein>
    <recommendedName>
        <fullName evidence="3">CsbD-like domain-containing protein</fullName>
    </recommendedName>
</protein>
<feature type="region of interest" description="Disordered" evidence="2">
    <location>
        <begin position="1"/>
        <end position="68"/>
    </location>
</feature>
<evidence type="ECO:0000259" key="3">
    <source>
        <dbReference type="Pfam" id="PF05532"/>
    </source>
</evidence>
<dbReference type="SUPFAM" id="SSF69047">
    <property type="entry name" value="Hypothetical protein YjbJ"/>
    <property type="match status" value="1"/>
</dbReference>
<feature type="compositionally biased region" description="Low complexity" evidence="2">
    <location>
        <begin position="46"/>
        <end position="57"/>
    </location>
</feature>
<dbReference type="Gene3D" id="1.10.1470.10">
    <property type="entry name" value="YjbJ"/>
    <property type="match status" value="1"/>
</dbReference>